<name>A0A9W9GVB5_9EURO</name>
<evidence type="ECO:0000313" key="1">
    <source>
        <dbReference type="EMBL" id="KAJ5130568.1"/>
    </source>
</evidence>
<comment type="caution">
    <text evidence="1">The sequence shown here is derived from an EMBL/GenBank/DDBJ whole genome shotgun (WGS) entry which is preliminary data.</text>
</comment>
<organism evidence="1 2">
    <name type="scientific">Penicillium bovifimosum</name>
    <dbReference type="NCBI Taxonomy" id="126998"/>
    <lineage>
        <taxon>Eukaryota</taxon>
        <taxon>Fungi</taxon>
        <taxon>Dikarya</taxon>
        <taxon>Ascomycota</taxon>
        <taxon>Pezizomycotina</taxon>
        <taxon>Eurotiomycetes</taxon>
        <taxon>Eurotiomycetidae</taxon>
        <taxon>Eurotiales</taxon>
        <taxon>Aspergillaceae</taxon>
        <taxon>Penicillium</taxon>
    </lineage>
</organism>
<protein>
    <submittedName>
        <fullName evidence="1">Uncharacterized protein</fullName>
    </submittedName>
</protein>
<accession>A0A9W9GVB5</accession>
<gene>
    <name evidence="1" type="ORF">N7515_006607</name>
</gene>
<dbReference type="GeneID" id="81406521"/>
<dbReference type="OrthoDB" id="3000060at2759"/>
<dbReference type="RefSeq" id="XP_056520947.1">
    <property type="nucleotide sequence ID" value="XM_056667351.1"/>
</dbReference>
<reference evidence="1" key="2">
    <citation type="journal article" date="2023" name="IMA Fungus">
        <title>Comparative genomic study of the Penicillium genus elucidates a diverse pangenome and 15 lateral gene transfer events.</title>
        <authorList>
            <person name="Petersen C."/>
            <person name="Sorensen T."/>
            <person name="Nielsen M.R."/>
            <person name="Sondergaard T.E."/>
            <person name="Sorensen J.L."/>
            <person name="Fitzpatrick D.A."/>
            <person name="Frisvad J.C."/>
            <person name="Nielsen K.L."/>
        </authorList>
    </citation>
    <scope>NUCLEOTIDE SEQUENCE</scope>
    <source>
        <strain evidence="1">IBT 22155</strain>
    </source>
</reference>
<reference evidence="1" key="1">
    <citation type="submission" date="2022-11" db="EMBL/GenBank/DDBJ databases">
        <authorList>
            <person name="Petersen C."/>
        </authorList>
    </citation>
    <scope>NUCLEOTIDE SEQUENCE</scope>
    <source>
        <strain evidence="1">IBT 22155</strain>
    </source>
</reference>
<dbReference type="Proteomes" id="UP001149079">
    <property type="component" value="Unassembled WGS sequence"/>
</dbReference>
<dbReference type="AlphaFoldDB" id="A0A9W9GVB5"/>
<dbReference type="EMBL" id="JAPQKL010000005">
    <property type="protein sequence ID" value="KAJ5130568.1"/>
    <property type="molecule type" value="Genomic_DNA"/>
</dbReference>
<evidence type="ECO:0000313" key="2">
    <source>
        <dbReference type="Proteomes" id="UP001149079"/>
    </source>
</evidence>
<sequence length="223" mass="25517">MSDPAPTLMSDLPQGYVISFSLRSLRHEARRILEWFKDHTSGSQWIVVLGLSSTMIETLTTERNALHDVPYRFQWEGTTGLIEVVPRGEHEGATSQFSMVIHDELKAMGLPREVVWEVVWVGSKRYRSETTSSVRRRLLIGQREIYCMATTSPYDRISSMTFLPWEDLAGREFLTHCPPDVPPRHRIVALLGTTDLNNASRPGGDGWFVSDCYLFHYLLAQQF</sequence>
<keyword evidence="2" id="KW-1185">Reference proteome</keyword>
<proteinExistence type="predicted"/>